<evidence type="ECO:0000256" key="8">
    <source>
        <dbReference type="SAM" id="MobiDB-lite"/>
    </source>
</evidence>
<evidence type="ECO:0000256" key="2">
    <source>
        <dbReference type="ARBA" id="ARBA00022527"/>
    </source>
</evidence>
<dbReference type="InterPro" id="IPR008266">
    <property type="entry name" value="Tyr_kinase_AS"/>
</dbReference>
<keyword evidence="9" id="KW-1133">Transmembrane helix</keyword>
<keyword evidence="5 11" id="KW-0418">Kinase</keyword>
<dbReference type="Gene3D" id="1.10.510.10">
    <property type="entry name" value="Transferase(Phosphotransferase) domain 1"/>
    <property type="match status" value="1"/>
</dbReference>
<keyword evidence="6 7" id="KW-0067">ATP-binding</keyword>
<organism evidence="11 12">
    <name type="scientific">Brachybacterium alimentarium</name>
    <dbReference type="NCBI Taxonomy" id="47845"/>
    <lineage>
        <taxon>Bacteria</taxon>
        <taxon>Bacillati</taxon>
        <taxon>Actinomycetota</taxon>
        <taxon>Actinomycetes</taxon>
        <taxon>Micrococcales</taxon>
        <taxon>Dermabacteraceae</taxon>
        <taxon>Brachybacterium</taxon>
    </lineage>
</organism>
<evidence type="ECO:0000256" key="3">
    <source>
        <dbReference type="ARBA" id="ARBA00022679"/>
    </source>
</evidence>
<dbReference type="InterPro" id="IPR000719">
    <property type="entry name" value="Prot_kinase_dom"/>
</dbReference>
<proteinExistence type="predicted"/>
<name>A0A2A3YIJ1_9MICO</name>
<dbReference type="EMBL" id="NRGR01000016">
    <property type="protein sequence ID" value="PCC39140.1"/>
    <property type="molecule type" value="Genomic_DNA"/>
</dbReference>
<dbReference type="SUPFAM" id="SSF56112">
    <property type="entry name" value="Protein kinase-like (PK-like)"/>
    <property type="match status" value="1"/>
</dbReference>
<dbReference type="GeneID" id="95325994"/>
<dbReference type="PROSITE" id="PS00107">
    <property type="entry name" value="PROTEIN_KINASE_ATP"/>
    <property type="match status" value="1"/>
</dbReference>
<dbReference type="InterPro" id="IPR011009">
    <property type="entry name" value="Kinase-like_dom_sf"/>
</dbReference>
<dbReference type="AlphaFoldDB" id="A0A2A3YIJ1"/>
<dbReference type="Pfam" id="PF00069">
    <property type="entry name" value="Pkinase"/>
    <property type="match status" value="1"/>
</dbReference>
<dbReference type="GO" id="GO:0004674">
    <property type="term" value="F:protein serine/threonine kinase activity"/>
    <property type="evidence" value="ECO:0007669"/>
    <property type="project" value="UniProtKB-KW"/>
</dbReference>
<evidence type="ECO:0000313" key="11">
    <source>
        <dbReference type="EMBL" id="PCC39140.1"/>
    </source>
</evidence>
<feature type="binding site" evidence="7">
    <location>
        <position position="44"/>
    </location>
    <ligand>
        <name>ATP</name>
        <dbReference type="ChEBI" id="CHEBI:30616"/>
    </ligand>
</feature>
<dbReference type="InterPro" id="IPR017441">
    <property type="entry name" value="Protein_kinase_ATP_BS"/>
</dbReference>
<keyword evidence="9" id="KW-0472">Membrane</keyword>
<evidence type="ECO:0000256" key="9">
    <source>
        <dbReference type="SAM" id="Phobius"/>
    </source>
</evidence>
<keyword evidence="12" id="KW-1185">Reference proteome</keyword>
<dbReference type="OrthoDB" id="9762169at2"/>
<feature type="domain" description="Protein kinase" evidence="10">
    <location>
        <begin position="15"/>
        <end position="278"/>
    </location>
</feature>
<feature type="region of interest" description="Disordered" evidence="8">
    <location>
        <begin position="345"/>
        <end position="368"/>
    </location>
</feature>
<dbReference type="PROSITE" id="PS00109">
    <property type="entry name" value="PROTEIN_KINASE_TYR"/>
    <property type="match status" value="1"/>
</dbReference>
<evidence type="ECO:0000259" key="10">
    <source>
        <dbReference type="PROSITE" id="PS50011"/>
    </source>
</evidence>
<keyword evidence="9" id="KW-0812">Transmembrane</keyword>
<dbReference type="Gene3D" id="3.30.200.20">
    <property type="entry name" value="Phosphorylase Kinase, domain 1"/>
    <property type="match status" value="1"/>
</dbReference>
<dbReference type="CDD" id="cd14014">
    <property type="entry name" value="STKc_PknB_like"/>
    <property type="match status" value="1"/>
</dbReference>
<keyword evidence="3" id="KW-0808">Transferase</keyword>
<keyword evidence="2 11" id="KW-0723">Serine/threonine-protein kinase</keyword>
<evidence type="ECO:0000256" key="6">
    <source>
        <dbReference type="ARBA" id="ARBA00022840"/>
    </source>
</evidence>
<evidence type="ECO:0000256" key="5">
    <source>
        <dbReference type="ARBA" id="ARBA00022777"/>
    </source>
</evidence>
<feature type="transmembrane region" description="Helical" evidence="9">
    <location>
        <begin position="410"/>
        <end position="431"/>
    </location>
</feature>
<dbReference type="EC" id="2.7.11.1" evidence="1"/>
<dbReference type="PANTHER" id="PTHR43289">
    <property type="entry name" value="MITOGEN-ACTIVATED PROTEIN KINASE KINASE KINASE 20-RELATED"/>
    <property type="match status" value="1"/>
</dbReference>
<keyword evidence="4 7" id="KW-0547">Nucleotide-binding</keyword>
<dbReference type="PROSITE" id="PS50011">
    <property type="entry name" value="PROTEIN_KINASE_DOM"/>
    <property type="match status" value="1"/>
</dbReference>
<gene>
    <name evidence="11" type="ORF">CIK66_09645</name>
</gene>
<feature type="compositionally biased region" description="Basic and acidic residues" evidence="8">
    <location>
        <begin position="304"/>
        <end position="315"/>
    </location>
</feature>
<dbReference type="Proteomes" id="UP000218598">
    <property type="component" value="Unassembled WGS sequence"/>
</dbReference>
<dbReference type="RefSeq" id="WP_096163399.1">
    <property type="nucleotide sequence ID" value="NZ_JBQQGT010000009.1"/>
</dbReference>
<protein>
    <recommendedName>
        <fullName evidence="1">non-specific serine/threonine protein kinase</fullName>
        <ecNumber evidence="1">2.7.11.1</ecNumber>
    </recommendedName>
</protein>
<accession>A0A2A3YIJ1</accession>
<evidence type="ECO:0000256" key="1">
    <source>
        <dbReference type="ARBA" id="ARBA00012513"/>
    </source>
</evidence>
<sequence length="557" mass="59127">MSRRPPPMPPLLPGYEYERLLGSGRFSDVFLYRQPCPHRRVAVKVLLSSVLEDSAGQPLVSDATVLAQLSTHPSIVTIHQAEVSEERCPHFVMEYCARPHYGLRFRAERITVAEALSVGVQIAGAVESGHRSGILHRDITPANILVTDDRRPVLSDFGISIATSPGREAEGSGSVSILWSPPEFFTGVPRVDARSDVFSLASTVYSLLAGRTPFEHPGGRNSAADLIHRTATDPLAPLTRPDVPDELQRALSRAMAKDPAGRYDTALAFGRSLQQVELALSLPVTQMEVLDDRASGDAGTQDDELSRHTRIREVAAVDPTPGLSRERDGSRLDPYAGVAAALGPSAPSAAGSVASAPTRTELSTRADGVATALRPAARDASSASADRVEAYAHRQLPAAPTYPAARTPPWPLVALAAVLVVVLGVGTALVVRHITRPEPEQRATVAVNDPAKAQDPPDAPRSVAVAALPALEGSGDTDRATISWDAPENVGEGDYYQVRWKDLPADYSEHSGWVTVKGRVSTTRSTPPGVSNPCLEVRTVSPGGSRSAAVSTCLGEG</sequence>
<evidence type="ECO:0000313" key="12">
    <source>
        <dbReference type="Proteomes" id="UP000218598"/>
    </source>
</evidence>
<feature type="region of interest" description="Disordered" evidence="8">
    <location>
        <begin position="291"/>
        <end position="331"/>
    </location>
</feature>
<evidence type="ECO:0000256" key="4">
    <source>
        <dbReference type="ARBA" id="ARBA00022741"/>
    </source>
</evidence>
<dbReference type="GO" id="GO:0005524">
    <property type="term" value="F:ATP binding"/>
    <property type="evidence" value="ECO:0007669"/>
    <property type="project" value="UniProtKB-UniRule"/>
</dbReference>
<comment type="caution">
    <text evidence="11">The sequence shown here is derived from an EMBL/GenBank/DDBJ whole genome shotgun (WGS) entry which is preliminary data.</text>
</comment>
<feature type="compositionally biased region" description="Low complexity" evidence="8">
    <location>
        <begin position="345"/>
        <end position="357"/>
    </location>
</feature>
<evidence type="ECO:0000256" key="7">
    <source>
        <dbReference type="PROSITE-ProRule" id="PRU10141"/>
    </source>
</evidence>
<reference evidence="11 12" key="1">
    <citation type="journal article" date="2017" name="Elife">
        <title>Extensive horizontal gene transfer in cheese-associated bacteria.</title>
        <authorList>
            <person name="Bonham K.S."/>
            <person name="Wolfe B.E."/>
            <person name="Dutton R.J."/>
        </authorList>
    </citation>
    <scope>NUCLEOTIDE SEQUENCE [LARGE SCALE GENOMIC DNA]</scope>
    <source>
        <strain evidence="11 12">341_9</strain>
    </source>
</reference>
<dbReference type="PANTHER" id="PTHR43289:SF6">
    <property type="entry name" value="SERINE_THREONINE-PROTEIN KINASE NEKL-3"/>
    <property type="match status" value="1"/>
</dbReference>